<protein>
    <submittedName>
        <fullName evidence="7">OmpA family protein</fullName>
    </submittedName>
</protein>
<evidence type="ECO:0000256" key="5">
    <source>
        <dbReference type="SAM" id="SignalP"/>
    </source>
</evidence>
<dbReference type="SUPFAM" id="SSF103088">
    <property type="entry name" value="OmpA-like"/>
    <property type="match status" value="1"/>
</dbReference>
<evidence type="ECO:0000259" key="6">
    <source>
        <dbReference type="PROSITE" id="PS51123"/>
    </source>
</evidence>
<dbReference type="PROSITE" id="PS51123">
    <property type="entry name" value="OMPA_2"/>
    <property type="match status" value="1"/>
</dbReference>
<dbReference type="PANTHER" id="PTHR30329:SF21">
    <property type="entry name" value="LIPOPROTEIN YIAD-RELATED"/>
    <property type="match status" value="1"/>
</dbReference>
<sequence length="202" mass="22337">MMNRFFKLSLASLLAIFVLSGCAQKDLSYHLEENPGLADDDNDGVINMRDLCPETVKGAEINNDGCGEVRTYVVSVNLQLLFDNNSSEIKASYLPELASFAHAIKQSNDIKVELEGHASAIGRAEYNLALSQRRANSVMNTLIAEYGVDKTKLSAVAFGESKLVAKGSDETDHSLNRRVVAHIEINKQEDLLRWNIYSTENN</sequence>
<dbReference type="EMBL" id="CP034759">
    <property type="protein sequence ID" value="QBG37053.1"/>
    <property type="molecule type" value="Genomic_DNA"/>
</dbReference>
<keyword evidence="3" id="KW-0998">Cell outer membrane</keyword>
<dbReference type="InterPro" id="IPR036737">
    <property type="entry name" value="OmpA-like_sf"/>
</dbReference>
<proteinExistence type="predicted"/>
<feature type="domain" description="OmpA-like" evidence="6">
    <location>
        <begin position="69"/>
        <end position="187"/>
    </location>
</feature>
<dbReference type="InterPro" id="IPR006665">
    <property type="entry name" value="OmpA-like"/>
</dbReference>
<dbReference type="InterPro" id="IPR006664">
    <property type="entry name" value="OMP_bac"/>
</dbReference>
<dbReference type="PROSITE" id="PS51257">
    <property type="entry name" value="PROKAR_LIPOPROTEIN"/>
    <property type="match status" value="1"/>
</dbReference>
<reference evidence="7 8" key="1">
    <citation type="submission" date="2018-12" db="EMBL/GenBank/DDBJ databases">
        <title>Complete genome of Litorilituus sediminis.</title>
        <authorList>
            <person name="Liu A."/>
            <person name="Rong J."/>
        </authorList>
    </citation>
    <scope>NUCLEOTIDE SEQUENCE [LARGE SCALE GENOMIC DNA]</scope>
    <source>
        <strain evidence="7 8">JCM 17549</strain>
    </source>
</reference>
<dbReference type="RefSeq" id="WP_130603722.1">
    <property type="nucleotide sequence ID" value="NZ_CP034759.1"/>
</dbReference>
<dbReference type="OrthoDB" id="9805832at2"/>
<evidence type="ECO:0000256" key="4">
    <source>
        <dbReference type="PROSITE-ProRule" id="PRU00473"/>
    </source>
</evidence>
<gene>
    <name evidence="7" type="ORF">EMK97_15635</name>
</gene>
<feature type="chain" id="PRO_5020901138" evidence="5">
    <location>
        <begin position="24"/>
        <end position="202"/>
    </location>
</feature>
<dbReference type="Proteomes" id="UP000290244">
    <property type="component" value="Chromosome"/>
</dbReference>
<comment type="subcellular location">
    <subcellularLocation>
        <location evidence="1">Cell outer membrane</location>
    </subcellularLocation>
</comment>
<evidence type="ECO:0000313" key="7">
    <source>
        <dbReference type="EMBL" id="QBG37053.1"/>
    </source>
</evidence>
<dbReference type="AlphaFoldDB" id="A0A4P6P6B9"/>
<dbReference type="Gene3D" id="3.30.1330.60">
    <property type="entry name" value="OmpA-like domain"/>
    <property type="match status" value="1"/>
</dbReference>
<keyword evidence="5" id="KW-0732">Signal</keyword>
<evidence type="ECO:0000256" key="1">
    <source>
        <dbReference type="ARBA" id="ARBA00004442"/>
    </source>
</evidence>
<keyword evidence="2 4" id="KW-0472">Membrane</keyword>
<dbReference type="CDD" id="cd07185">
    <property type="entry name" value="OmpA_C-like"/>
    <property type="match status" value="1"/>
</dbReference>
<dbReference type="GO" id="GO:0009279">
    <property type="term" value="C:cell outer membrane"/>
    <property type="evidence" value="ECO:0007669"/>
    <property type="project" value="UniProtKB-SubCell"/>
</dbReference>
<dbReference type="Pfam" id="PF00691">
    <property type="entry name" value="OmpA"/>
    <property type="match status" value="1"/>
</dbReference>
<evidence type="ECO:0000256" key="2">
    <source>
        <dbReference type="ARBA" id="ARBA00023136"/>
    </source>
</evidence>
<dbReference type="PANTHER" id="PTHR30329">
    <property type="entry name" value="STATOR ELEMENT OF FLAGELLAR MOTOR COMPLEX"/>
    <property type="match status" value="1"/>
</dbReference>
<accession>A0A4P6P6B9</accession>
<keyword evidence="8" id="KW-1185">Reference proteome</keyword>
<evidence type="ECO:0000313" key="8">
    <source>
        <dbReference type="Proteomes" id="UP000290244"/>
    </source>
</evidence>
<dbReference type="KEGG" id="lsd:EMK97_15635"/>
<evidence type="ECO:0000256" key="3">
    <source>
        <dbReference type="ARBA" id="ARBA00023237"/>
    </source>
</evidence>
<organism evidence="7 8">
    <name type="scientific">Litorilituus sediminis</name>
    <dbReference type="NCBI Taxonomy" id="718192"/>
    <lineage>
        <taxon>Bacteria</taxon>
        <taxon>Pseudomonadati</taxon>
        <taxon>Pseudomonadota</taxon>
        <taxon>Gammaproteobacteria</taxon>
        <taxon>Alteromonadales</taxon>
        <taxon>Colwelliaceae</taxon>
        <taxon>Litorilituus</taxon>
    </lineage>
</organism>
<dbReference type="PRINTS" id="PR01021">
    <property type="entry name" value="OMPADOMAIN"/>
</dbReference>
<feature type="signal peptide" evidence="5">
    <location>
        <begin position="1"/>
        <end position="23"/>
    </location>
</feature>
<dbReference type="InterPro" id="IPR050330">
    <property type="entry name" value="Bact_OuterMem_StrucFunc"/>
</dbReference>
<name>A0A4P6P6B9_9GAMM</name>